<comment type="catalytic activity">
    <reaction evidence="7">
        <text>N-methylethanolamine phosphate + S-adenosyl-L-methionine = N,N-dimethylethanolamine phosphate + S-adenosyl-L-homocysteine + H(+)</text>
        <dbReference type="Rhea" id="RHEA:25321"/>
        <dbReference type="ChEBI" id="CHEBI:15378"/>
        <dbReference type="ChEBI" id="CHEBI:57781"/>
        <dbReference type="ChEBI" id="CHEBI:57856"/>
        <dbReference type="ChEBI" id="CHEBI:58641"/>
        <dbReference type="ChEBI" id="CHEBI:59789"/>
        <dbReference type="EC" id="2.1.1.103"/>
    </reaction>
    <physiologicalReaction direction="left-to-right" evidence="7">
        <dbReference type="Rhea" id="RHEA:25322"/>
    </physiologicalReaction>
</comment>
<evidence type="ECO:0000256" key="7">
    <source>
        <dbReference type="ARBA" id="ARBA00047841"/>
    </source>
</evidence>
<keyword evidence="10" id="KW-1185">Reference proteome</keyword>
<proteinExistence type="predicted"/>
<dbReference type="PANTHER" id="PTHR44307">
    <property type="entry name" value="PHOSPHOETHANOLAMINE METHYLTRANSFERASE"/>
    <property type="match status" value="1"/>
</dbReference>
<dbReference type="GO" id="GO:0000234">
    <property type="term" value="F:phosphoethanolamine N-methyltransferase activity"/>
    <property type="evidence" value="ECO:0007669"/>
    <property type="project" value="UniProtKB-EC"/>
</dbReference>
<name>A0A423T1D4_PENVA</name>
<accession>A0A423T1D4</accession>
<dbReference type="OrthoDB" id="8300214at2759"/>
<reference evidence="9 10" key="1">
    <citation type="submission" date="2018-04" db="EMBL/GenBank/DDBJ databases">
        <authorList>
            <person name="Zhang X."/>
            <person name="Yuan J."/>
            <person name="Li F."/>
            <person name="Xiang J."/>
        </authorList>
    </citation>
    <scope>NUCLEOTIDE SEQUENCE [LARGE SCALE GENOMIC DNA]</scope>
    <source>
        <tissue evidence="9">Muscle</tissue>
    </source>
</reference>
<keyword evidence="3" id="KW-0489">Methyltransferase</keyword>
<dbReference type="EMBL" id="QCYY01002453">
    <property type="protein sequence ID" value="ROT70203.1"/>
    <property type="molecule type" value="Genomic_DNA"/>
</dbReference>
<keyword evidence="4" id="KW-0808">Transferase</keyword>
<comment type="pathway">
    <text evidence="2">Lipid metabolism.</text>
</comment>
<evidence type="ECO:0000256" key="2">
    <source>
        <dbReference type="ARBA" id="ARBA00005189"/>
    </source>
</evidence>
<comment type="pathway">
    <text evidence="1">Phospholipid metabolism; phosphatidylcholine biosynthesis.</text>
</comment>
<evidence type="ECO:0000256" key="3">
    <source>
        <dbReference type="ARBA" id="ARBA00022603"/>
    </source>
</evidence>
<dbReference type="Proteomes" id="UP000283509">
    <property type="component" value="Unassembled WGS sequence"/>
</dbReference>
<dbReference type="PANTHER" id="PTHR44307:SF2">
    <property type="entry name" value="PHOSPHOETHANOLAMINE METHYLTRANSFERASE ISOFORM X1"/>
    <property type="match status" value="1"/>
</dbReference>
<dbReference type="InterPro" id="IPR025714">
    <property type="entry name" value="Methyltranfer_dom"/>
</dbReference>
<comment type="caution">
    <text evidence="9">The sequence shown here is derived from an EMBL/GenBank/DDBJ whole genome shotgun (WGS) entry which is preliminary data.</text>
</comment>
<dbReference type="InterPro" id="IPR029063">
    <property type="entry name" value="SAM-dependent_MTases_sf"/>
</dbReference>
<feature type="domain" description="Methyltransferase" evidence="8">
    <location>
        <begin position="20"/>
        <end position="135"/>
    </location>
</feature>
<gene>
    <name evidence="9" type="ORF">C7M84_011524</name>
</gene>
<dbReference type="STRING" id="6689.A0A423T1D4"/>
<organism evidence="9 10">
    <name type="scientific">Penaeus vannamei</name>
    <name type="common">Whiteleg shrimp</name>
    <name type="synonym">Litopenaeus vannamei</name>
    <dbReference type="NCBI Taxonomy" id="6689"/>
    <lineage>
        <taxon>Eukaryota</taxon>
        <taxon>Metazoa</taxon>
        <taxon>Ecdysozoa</taxon>
        <taxon>Arthropoda</taxon>
        <taxon>Crustacea</taxon>
        <taxon>Multicrustacea</taxon>
        <taxon>Malacostraca</taxon>
        <taxon>Eumalacostraca</taxon>
        <taxon>Eucarida</taxon>
        <taxon>Decapoda</taxon>
        <taxon>Dendrobranchiata</taxon>
        <taxon>Penaeoidea</taxon>
        <taxon>Penaeidae</taxon>
        <taxon>Penaeus</taxon>
    </lineage>
</organism>
<evidence type="ECO:0000313" key="10">
    <source>
        <dbReference type="Proteomes" id="UP000283509"/>
    </source>
</evidence>
<sequence length="232" mass="26556">MLLEPMFPPQEFCRQLGLRPGQRVLDVGCGSGGSAFFMSRLYGVHVHGVDISSNMIDLAVQRQTHLRRAQRKRLQFEMRDILDADYGDCSFDVIYSRNSVLHITNKEELFAKLYRWLKPSGTLFVTDYCLGPAPTSRPFADYMAKSSMSLVTVRDYGRVVTRAGFSLIARDLGNEFDRIQQNELDAFIPTQEAFAQEYSQEEFEGMVTVATNKLTWIRTRQLTWASFVGRKL</sequence>
<dbReference type="Gene3D" id="3.40.50.150">
    <property type="entry name" value="Vaccinia Virus protein VP39"/>
    <property type="match status" value="1"/>
</dbReference>
<evidence type="ECO:0000256" key="1">
    <source>
        <dbReference type="ARBA" id="ARBA00004969"/>
    </source>
</evidence>
<evidence type="ECO:0000256" key="6">
    <source>
        <dbReference type="ARBA" id="ARBA00047619"/>
    </source>
</evidence>
<comment type="catalytic activity">
    <reaction evidence="6">
        <text>N,N-dimethylethanolamine phosphate + S-adenosyl-L-methionine = phosphocholine + S-adenosyl-L-homocysteine + H(+)</text>
        <dbReference type="Rhea" id="RHEA:25325"/>
        <dbReference type="ChEBI" id="CHEBI:15378"/>
        <dbReference type="ChEBI" id="CHEBI:57856"/>
        <dbReference type="ChEBI" id="CHEBI:58641"/>
        <dbReference type="ChEBI" id="CHEBI:59789"/>
        <dbReference type="ChEBI" id="CHEBI:295975"/>
        <dbReference type="EC" id="2.1.1.103"/>
    </reaction>
    <physiologicalReaction direction="left-to-right" evidence="6">
        <dbReference type="Rhea" id="RHEA:25326"/>
    </physiologicalReaction>
</comment>
<dbReference type="EC" id="2.1.1.103" evidence="5"/>
<dbReference type="Pfam" id="PF13847">
    <property type="entry name" value="Methyltransf_31"/>
    <property type="match status" value="1"/>
</dbReference>
<reference evidence="9 10" key="2">
    <citation type="submission" date="2019-01" db="EMBL/GenBank/DDBJ databases">
        <title>The decoding of complex shrimp genome reveals the adaptation for benthos swimmer, frequently molting mechanism and breeding impact on genome.</title>
        <authorList>
            <person name="Sun Y."/>
            <person name="Gao Y."/>
            <person name="Yu Y."/>
        </authorList>
    </citation>
    <scope>NUCLEOTIDE SEQUENCE [LARGE SCALE GENOMIC DNA]</scope>
    <source>
        <tissue evidence="9">Muscle</tissue>
    </source>
</reference>
<evidence type="ECO:0000259" key="8">
    <source>
        <dbReference type="Pfam" id="PF13847"/>
    </source>
</evidence>
<dbReference type="GO" id="GO:0032259">
    <property type="term" value="P:methylation"/>
    <property type="evidence" value="ECO:0007669"/>
    <property type="project" value="UniProtKB-KW"/>
</dbReference>
<evidence type="ECO:0000256" key="5">
    <source>
        <dbReference type="ARBA" id="ARBA00035674"/>
    </source>
</evidence>
<protein>
    <recommendedName>
        <fullName evidence="5">phosphoethanolamine N-methyltransferase</fullName>
        <ecNumber evidence="5">2.1.1.103</ecNumber>
    </recommendedName>
</protein>
<dbReference type="SUPFAM" id="SSF53335">
    <property type="entry name" value="S-adenosyl-L-methionine-dependent methyltransferases"/>
    <property type="match status" value="1"/>
</dbReference>
<dbReference type="AlphaFoldDB" id="A0A423T1D4"/>
<dbReference type="CDD" id="cd02440">
    <property type="entry name" value="AdoMet_MTases"/>
    <property type="match status" value="1"/>
</dbReference>
<evidence type="ECO:0000313" key="9">
    <source>
        <dbReference type="EMBL" id="ROT70203.1"/>
    </source>
</evidence>
<evidence type="ECO:0000256" key="4">
    <source>
        <dbReference type="ARBA" id="ARBA00022679"/>
    </source>
</evidence>